<comment type="caution">
    <text evidence="1">The sequence shown here is derived from an EMBL/GenBank/DDBJ whole genome shotgun (WGS) entry which is preliminary data.</text>
</comment>
<dbReference type="AlphaFoldDB" id="A0A813FH62"/>
<name>A0A813FH62_POLGL</name>
<evidence type="ECO:0000313" key="1">
    <source>
        <dbReference type="EMBL" id="CAE8613029.1"/>
    </source>
</evidence>
<organism evidence="1 2">
    <name type="scientific">Polarella glacialis</name>
    <name type="common">Dinoflagellate</name>
    <dbReference type="NCBI Taxonomy" id="89957"/>
    <lineage>
        <taxon>Eukaryota</taxon>
        <taxon>Sar</taxon>
        <taxon>Alveolata</taxon>
        <taxon>Dinophyceae</taxon>
        <taxon>Suessiales</taxon>
        <taxon>Suessiaceae</taxon>
        <taxon>Polarella</taxon>
    </lineage>
</organism>
<keyword evidence="2" id="KW-1185">Reference proteome</keyword>
<dbReference type="Proteomes" id="UP000654075">
    <property type="component" value="Unassembled WGS sequence"/>
</dbReference>
<protein>
    <submittedName>
        <fullName evidence="1">Uncharacterized protein</fullName>
    </submittedName>
</protein>
<dbReference type="OrthoDB" id="439328at2759"/>
<sequence>MSEGLEVKDFAAGVHAQIKGLASKPELNDEYCVSRGVNPDNAERLLVITRSGAQLSLKPCNLAPAELLPGSHVVVVGLTSAAGSKFNGKYGEILSWHGDRWIVDLDTTPKSRPSLKPENIVIVPERITKKRVSEEPPPEAKKLKTSDMRELESNDEVVIAKCLMRMLREFDIVAQKCVCVLATKTTMTVMFELGQHLSDKQKDGLLRRPLQPGQQVKGIEELDAQEQAVQICEKKVRALANCVRINYCDLHGFFKAGFKEPQFEKRRAEAA</sequence>
<dbReference type="EMBL" id="CAJNNV010025193">
    <property type="protein sequence ID" value="CAE8613029.1"/>
    <property type="molecule type" value="Genomic_DNA"/>
</dbReference>
<evidence type="ECO:0000313" key="2">
    <source>
        <dbReference type="Proteomes" id="UP000654075"/>
    </source>
</evidence>
<reference evidence="1" key="1">
    <citation type="submission" date="2021-02" db="EMBL/GenBank/DDBJ databases">
        <authorList>
            <person name="Dougan E. K."/>
            <person name="Rhodes N."/>
            <person name="Thang M."/>
            <person name="Chan C."/>
        </authorList>
    </citation>
    <scope>NUCLEOTIDE SEQUENCE</scope>
</reference>
<proteinExistence type="predicted"/>
<gene>
    <name evidence="1" type="ORF">PGLA1383_LOCUS30811</name>
</gene>
<accession>A0A813FH62</accession>